<keyword evidence="5 9" id="KW-1133">Transmembrane helix</keyword>
<accession>A0ABS7P4Z2</accession>
<proteinExistence type="predicted"/>
<dbReference type="InterPro" id="IPR034746">
    <property type="entry name" value="POTRA"/>
</dbReference>
<evidence type="ECO:0000256" key="4">
    <source>
        <dbReference type="ARBA" id="ARBA00022692"/>
    </source>
</evidence>
<evidence type="ECO:0000259" key="10">
    <source>
        <dbReference type="PROSITE" id="PS51779"/>
    </source>
</evidence>
<evidence type="ECO:0000256" key="6">
    <source>
        <dbReference type="ARBA" id="ARBA00023136"/>
    </source>
</evidence>
<comment type="caution">
    <text evidence="11">The sequence shown here is derived from an EMBL/GenBank/DDBJ whole genome shotgun (WGS) entry which is preliminary data.</text>
</comment>
<evidence type="ECO:0000256" key="2">
    <source>
        <dbReference type="ARBA" id="ARBA00022475"/>
    </source>
</evidence>
<dbReference type="Pfam" id="PF08478">
    <property type="entry name" value="POTRA_1"/>
    <property type="match status" value="1"/>
</dbReference>
<evidence type="ECO:0000256" key="1">
    <source>
        <dbReference type="ARBA" id="ARBA00004370"/>
    </source>
</evidence>
<evidence type="ECO:0000256" key="8">
    <source>
        <dbReference type="SAM" id="MobiDB-lite"/>
    </source>
</evidence>
<keyword evidence="2" id="KW-1003">Cell membrane</keyword>
<keyword evidence="4 9" id="KW-0812">Transmembrane</keyword>
<evidence type="ECO:0000313" key="12">
    <source>
        <dbReference type="Proteomes" id="UP000825228"/>
    </source>
</evidence>
<evidence type="ECO:0000256" key="5">
    <source>
        <dbReference type="ARBA" id="ARBA00022989"/>
    </source>
</evidence>
<dbReference type="PANTHER" id="PTHR37820:SF1">
    <property type="entry name" value="CELL DIVISION PROTEIN FTSQ"/>
    <property type="match status" value="1"/>
</dbReference>
<organism evidence="11 12">
    <name type="scientific">Rhodococcoides corynebacterioides</name>
    <dbReference type="NCBI Taxonomy" id="53972"/>
    <lineage>
        <taxon>Bacteria</taxon>
        <taxon>Bacillati</taxon>
        <taxon>Actinomycetota</taxon>
        <taxon>Actinomycetes</taxon>
        <taxon>Mycobacteriales</taxon>
        <taxon>Nocardiaceae</taxon>
        <taxon>Rhodococcoides</taxon>
    </lineage>
</organism>
<feature type="region of interest" description="Disordered" evidence="8">
    <location>
        <begin position="1"/>
        <end position="54"/>
    </location>
</feature>
<dbReference type="EMBL" id="JABUBU010000004">
    <property type="protein sequence ID" value="MBY6366714.1"/>
    <property type="molecule type" value="Genomic_DNA"/>
</dbReference>
<dbReference type="InterPro" id="IPR050487">
    <property type="entry name" value="FtsQ_DivIB"/>
</dbReference>
<sequence>MTGARGGRATGRRRPAAPRRVGAPRSSQRSSSSRSSGSERRTRTSDRTRPAREPRIGRRARVAIVAAVVASAVFLGVSWFGPIWAVDTVDVTGNAAVDRQEIVTTLAVAEGTPLPRVDTDAAATRVAGIPKVASVRVQRVYPSTVRVTVRERVPVVFFDAPDGTHLMDAEGVDFAVEPPPPGVVRLVAASPSYGNLETRAALDVLAVLPPPLRSQVVQIDAPTISNVSLTLVDGRVVVWGSSEDGEYKASIALPLLTQPGRTYDVSSPDLPTVR</sequence>
<evidence type="ECO:0000256" key="3">
    <source>
        <dbReference type="ARBA" id="ARBA00022618"/>
    </source>
</evidence>
<feature type="compositionally biased region" description="Low complexity" evidence="8">
    <location>
        <begin position="18"/>
        <end position="36"/>
    </location>
</feature>
<keyword evidence="3" id="KW-0132">Cell division</keyword>
<name>A0ABS7P4Z2_9NOCA</name>
<dbReference type="PROSITE" id="PS51779">
    <property type="entry name" value="POTRA"/>
    <property type="match status" value="1"/>
</dbReference>
<gene>
    <name evidence="11" type="ORF">HQ603_08105</name>
</gene>
<evidence type="ECO:0000313" key="11">
    <source>
        <dbReference type="EMBL" id="MBY6366714.1"/>
    </source>
</evidence>
<protein>
    <submittedName>
        <fullName evidence="11">FtsQ-type POTRA domain-containing protein</fullName>
    </submittedName>
</protein>
<feature type="domain" description="POTRA" evidence="10">
    <location>
        <begin position="84"/>
        <end position="152"/>
    </location>
</feature>
<evidence type="ECO:0000256" key="9">
    <source>
        <dbReference type="SAM" id="Phobius"/>
    </source>
</evidence>
<reference evidence="11 12" key="1">
    <citation type="submission" date="2020-06" db="EMBL/GenBank/DDBJ databases">
        <title>Taxonomy, biology and ecology of Rhodococcus bacteria occurring in California pistachio and other woody hosts as revealed by genome sequence analyses.</title>
        <authorList>
            <person name="Gai Y."/>
            <person name="Riely B."/>
        </authorList>
    </citation>
    <scope>NUCLEOTIDE SEQUENCE [LARGE SCALE GENOMIC DNA]</scope>
    <source>
        <strain evidence="11 12">BP-281</strain>
    </source>
</reference>
<feature type="compositionally biased region" description="Basic and acidic residues" evidence="8">
    <location>
        <begin position="37"/>
        <end position="54"/>
    </location>
</feature>
<evidence type="ECO:0000256" key="7">
    <source>
        <dbReference type="ARBA" id="ARBA00023306"/>
    </source>
</evidence>
<dbReference type="Gene3D" id="3.10.20.310">
    <property type="entry name" value="membrane protein fhac"/>
    <property type="match status" value="1"/>
</dbReference>
<keyword evidence="6 9" id="KW-0472">Membrane</keyword>
<dbReference type="PANTHER" id="PTHR37820">
    <property type="entry name" value="CELL DIVISION PROTEIN DIVIB"/>
    <property type="match status" value="1"/>
</dbReference>
<keyword evidence="7" id="KW-0131">Cell cycle</keyword>
<comment type="subcellular location">
    <subcellularLocation>
        <location evidence="1">Membrane</location>
    </subcellularLocation>
</comment>
<dbReference type="InterPro" id="IPR013685">
    <property type="entry name" value="POTRA_FtsQ_type"/>
</dbReference>
<dbReference type="Proteomes" id="UP000825228">
    <property type="component" value="Unassembled WGS sequence"/>
</dbReference>
<keyword evidence="12" id="KW-1185">Reference proteome</keyword>
<feature type="transmembrane region" description="Helical" evidence="9">
    <location>
        <begin position="62"/>
        <end position="85"/>
    </location>
</feature>